<feature type="compositionally biased region" description="Low complexity" evidence="1">
    <location>
        <begin position="10"/>
        <end position="27"/>
    </location>
</feature>
<dbReference type="WBParaSite" id="nRc.2.0.1.t27813-RA">
    <property type="protein sequence ID" value="nRc.2.0.1.t27813-RA"/>
    <property type="gene ID" value="nRc.2.0.1.g27813"/>
</dbReference>
<evidence type="ECO:0000256" key="1">
    <source>
        <dbReference type="SAM" id="MobiDB-lite"/>
    </source>
</evidence>
<dbReference type="Proteomes" id="UP000887565">
    <property type="component" value="Unplaced"/>
</dbReference>
<protein>
    <submittedName>
        <fullName evidence="3">Uncharacterized protein</fullName>
    </submittedName>
</protein>
<accession>A0A915JNY8</accession>
<dbReference type="AlphaFoldDB" id="A0A915JNY8"/>
<sequence length="96" mass="9962">MAVSGAFGAGSMTNSTMSNMNNNGGMMNDSSSSAAYNCLLQSRAVAVGQSYDPFQVYRQASASSSNDQMSAATNGHLGQSQNPSSVNLMQHQQLSS</sequence>
<reference evidence="3" key="1">
    <citation type="submission" date="2022-11" db="UniProtKB">
        <authorList>
            <consortium name="WormBaseParasite"/>
        </authorList>
    </citation>
    <scope>IDENTIFICATION</scope>
</reference>
<evidence type="ECO:0000313" key="3">
    <source>
        <dbReference type="WBParaSite" id="nRc.2.0.1.t27813-RA"/>
    </source>
</evidence>
<name>A0A915JNY8_ROMCU</name>
<keyword evidence="2" id="KW-1185">Reference proteome</keyword>
<feature type="region of interest" description="Disordered" evidence="1">
    <location>
        <begin position="1"/>
        <end position="27"/>
    </location>
</feature>
<proteinExistence type="predicted"/>
<evidence type="ECO:0000313" key="2">
    <source>
        <dbReference type="Proteomes" id="UP000887565"/>
    </source>
</evidence>
<feature type="region of interest" description="Disordered" evidence="1">
    <location>
        <begin position="59"/>
        <end position="96"/>
    </location>
</feature>
<organism evidence="2 3">
    <name type="scientific">Romanomermis culicivorax</name>
    <name type="common">Nematode worm</name>
    <dbReference type="NCBI Taxonomy" id="13658"/>
    <lineage>
        <taxon>Eukaryota</taxon>
        <taxon>Metazoa</taxon>
        <taxon>Ecdysozoa</taxon>
        <taxon>Nematoda</taxon>
        <taxon>Enoplea</taxon>
        <taxon>Dorylaimia</taxon>
        <taxon>Mermithida</taxon>
        <taxon>Mermithoidea</taxon>
        <taxon>Mermithidae</taxon>
        <taxon>Romanomermis</taxon>
    </lineage>
</organism>